<dbReference type="GO" id="GO:0016787">
    <property type="term" value="F:hydrolase activity"/>
    <property type="evidence" value="ECO:0007669"/>
    <property type="project" value="UniProtKB-KW"/>
</dbReference>
<dbReference type="GO" id="GO:0006753">
    <property type="term" value="P:nucleoside phosphate metabolic process"/>
    <property type="evidence" value="ECO:0007669"/>
    <property type="project" value="TreeGrafter"/>
</dbReference>
<name>A0A8J3TKQ6_9ACTN</name>
<evidence type="ECO:0000313" key="4">
    <source>
        <dbReference type="Proteomes" id="UP000599074"/>
    </source>
</evidence>
<dbReference type="Pfam" id="PF00293">
    <property type="entry name" value="NUDIX"/>
    <property type="match status" value="1"/>
</dbReference>
<dbReference type="GO" id="GO:0019693">
    <property type="term" value="P:ribose phosphate metabolic process"/>
    <property type="evidence" value="ECO:0007669"/>
    <property type="project" value="TreeGrafter"/>
</dbReference>
<dbReference type="InterPro" id="IPR000086">
    <property type="entry name" value="NUDIX_hydrolase_dom"/>
</dbReference>
<dbReference type="InterPro" id="IPR015797">
    <property type="entry name" value="NUDIX_hydrolase-like_dom_sf"/>
</dbReference>
<gene>
    <name evidence="3" type="ORF">Pme01_27570</name>
</gene>
<keyword evidence="4" id="KW-1185">Reference proteome</keyword>
<comment type="caution">
    <text evidence="3">The sequence shown here is derived from an EMBL/GenBank/DDBJ whole genome shotgun (WGS) entry which is preliminary data.</text>
</comment>
<accession>A0A8J3TKQ6</accession>
<reference evidence="3" key="1">
    <citation type="submission" date="2021-01" db="EMBL/GenBank/DDBJ databases">
        <title>Whole genome shotgun sequence of Planosporangium mesophilum NBRC 109066.</title>
        <authorList>
            <person name="Komaki H."/>
            <person name="Tamura T."/>
        </authorList>
    </citation>
    <scope>NUCLEOTIDE SEQUENCE</scope>
    <source>
        <strain evidence="3">NBRC 109066</strain>
    </source>
</reference>
<dbReference type="Gene3D" id="3.90.79.10">
    <property type="entry name" value="Nucleoside Triphosphate Pyrophosphohydrolase"/>
    <property type="match status" value="1"/>
</dbReference>
<sequence>MTDQYRVRSRTGHFTGPMFDVVTDEVQMPDGNVAKRDYMVHIGAVGVVALDDEGRVVLVRQYRHPVGQHLWELPAGLIDVAGEALDRAAVRELEEEADLTAGRLDVLVDMYPSPGCSTEVIRLFLARDLSPVPPERRHERRDEEAGMVVRRFDLDEAVAMALRGEIANAACLVGVLAAARARDCDWSSLRPLDTPFERRELALPS</sequence>
<dbReference type="PANTHER" id="PTHR11839">
    <property type="entry name" value="UDP/ADP-SUGAR PYROPHOSPHATASE"/>
    <property type="match status" value="1"/>
</dbReference>
<proteinExistence type="predicted"/>
<feature type="domain" description="Nudix hydrolase" evidence="2">
    <location>
        <begin position="40"/>
        <end position="175"/>
    </location>
</feature>
<dbReference type="PANTHER" id="PTHR11839:SF31">
    <property type="entry name" value="ADP-RIBOSE PYROPHOSPHATASE"/>
    <property type="match status" value="1"/>
</dbReference>
<evidence type="ECO:0000259" key="2">
    <source>
        <dbReference type="PROSITE" id="PS51462"/>
    </source>
</evidence>
<dbReference type="GO" id="GO:0005829">
    <property type="term" value="C:cytosol"/>
    <property type="evidence" value="ECO:0007669"/>
    <property type="project" value="TreeGrafter"/>
</dbReference>
<dbReference type="SUPFAM" id="SSF55811">
    <property type="entry name" value="Nudix"/>
    <property type="match status" value="1"/>
</dbReference>
<dbReference type="PROSITE" id="PS51462">
    <property type="entry name" value="NUDIX"/>
    <property type="match status" value="1"/>
</dbReference>
<organism evidence="3 4">
    <name type="scientific">Planosporangium mesophilum</name>
    <dbReference type="NCBI Taxonomy" id="689768"/>
    <lineage>
        <taxon>Bacteria</taxon>
        <taxon>Bacillati</taxon>
        <taxon>Actinomycetota</taxon>
        <taxon>Actinomycetes</taxon>
        <taxon>Micromonosporales</taxon>
        <taxon>Micromonosporaceae</taxon>
        <taxon>Planosporangium</taxon>
    </lineage>
</organism>
<dbReference type="CDD" id="cd24158">
    <property type="entry name" value="NUDIX_ADPRase_Rv1700"/>
    <property type="match status" value="1"/>
</dbReference>
<keyword evidence="1 3" id="KW-0378">Hydrolase</keyword>
<protein>
    <submittedName>
        <fullName evidence="3">NUDIX hydrolase</fullName>
    </submittedName>
</protein>
<dbReference type="AlphaFoldDB" id="A0A8J3TKQ6"/>
<dbReference type="EMBL" id="BOON01000027">
    <property type="protein sequence ID" value="GII23160.1"/>
    <property type="molecule type" value="Genomic_DNA"/>
</dbReference>
<dbReference type="Proteomes" id="UP000599074">
    <property type="component" value="Unassembled WGS sequence"/>
</dbReference>
<evidence type="ECO:0000256" key="1">
    <source>
        <dbReference type="ARBA" id="ARBA00022801"/>
    </source>
</evidence>
<evidence type="ECO:0000313" key="3">
    <source>
        <dbReference type="EMBL" id="GII23160.1"/>
    </source>
</evidence>